<accession>A0A9D5AA68</accession>
<reference evidence="1 2" key="1">
    <citation type="journal article" date="2022" name="Nat. Genet.">
        <title>Improved pea reference genome and pan-genome highlight genomic features and evolutionary characteristics.</title>
        <authorList>
            <person name="Yang T."/>
            <person name="Liu R."/>
            <person name="Luo Y."/>
            <person name="Hu S."/>
            <person name="Wang D."/>
            <person name="Wang C."/>
            <person name="Pandey M.K."/>
            <person name="Ge S."/>
            <person name="Xu Q."/>
            <person name="Li N."/>
            <person name="Li G."/>
            <person name="Huang Y."/>
            <person name="Saxena R.K."/>
            <person name="Ji Y."/>
            <person name="Li M."/>
            <person name="Yan X."/>
            <person name="He Y."/>
            <person name="Liu Y."/>
            <person name="Wang X."/>
            <person name="Xiang C."/>
            <person name="Varshney R.K."/>
            <person name="Ding H."/>
            <person name="Gao S."/>
            <person name="Zong X."/>
        </authorList>
    </citation>
    <scope>NUCLEOTIDE SEQUENCE [LARGE SCALE GENOMIC DNA]</scope>
    <source>
        <strain evidence="1 2">cv. Zhongwan 6</strain>
    </source>
</reference>
<dbReference type="Proteomes" id="UP001058974">
    <property type="component" value="Chromosome 6"/>
</dbReference>
<sequence length="151" mass="17722">MEMEDYEGKNALWSGILRFRYINPELKMFTDDGRMTRRGDSIWAIDKEGNIDDAGSWDRGDWIWKFLSNSDGSINDASIDMDEVYMLLDDFEPLQDEEDEYCWMAEKSECFTVKSCYSKMAPCLTDLYSDLLAALSTIWKMKVPLKIQIFW</sequence>
<comment type="caution">
    <text evidence="1">The sequence shown here is derived from an EMBL/GenBank/DDBJ whole genome shotgun (WGS) entry which is preliminary data.</text>
</comment>
<name>A0A9D5AA68_PEA</name>
<keyword evidence="2" id="KW-1185">Reference proteome</keyword>
<proteinExistence type="predicted"/>
<organism evidence="1 2">
    <name type="scientific">Pisum sativum</name>
    <name type="common">Garden pea</name>
    <name type="synonym">Lathyrus oleraceus</name>
    <dbReference type="NCBI Taxonomy" id="3888"/>
    <lineage>
        <taxon>Eukaryota</taxon>
        <taxon>Viridiplantae</taxon>
        <taxon>Streptophyta</taxon>
        <taxon>Embryophyta</taxon>
        <taxon>Tracheophyta</taxon>
        <taxon>Spermatophyta</taxon>
        <taxon>Magnoliopsida</taxon>
        <taxon>eudicotyledons</taxon>
        <taxon>Gunneridae</taxon>
        <taxon>Pentapetalae</taxon>
        <taxon>rosids</taxon>
        <taxon>fabids</taxon>
        <taxon>Fabales</taxon>
        <taxon>Fabaceae</taxon>
        <taxon>Papilionoideae</taxon>
        <taxon>50 kb inversion clade</taxon>
        <taxon>NPAAA clade</taxon>
        <taxon>Hologalegina</taxon>
        <taxon>IRL clade</taxon>
        <taxon>Fabeae</taxon>
        <taxon>Lathyrus</taxon>
    </lineage>
</organism>
<evidence type="ECO:0000313" key="1">
    <source>
        <dbReference type="EMBL" id="KAI5400343.1"/>
    </source>
</evidence>
<protein>
    <submittedName>
        <fullName evidence="1">Uncharacterized protein</fullName>
    </submittedName>
</protein>
<dbReference type="EMBL" id="JAMSHJ010000006">
    <property type="protein sequence ID" value="KAI5400343.1"/>
    <property type="molecule type" value="Genomic_DNA"/>
</dbReference>
<dbReference type="AlphaFoldDB" id="A0A9D5AA68"/>
<gene>
    <name evidence="1" type="ORF">KIW84_065289</name>
</gene>
<evidence type="ECO:0000313" key="2">
    <source>
        <dbReference type="Proteomes" id="UP001058974"/>
    </source>
</evidence>
<dbReference type="Gramene" id="Psat06G0528900-T1">
    <property type="protein sequence ID" value="KAI5400343.1"/>
    <property type="gene ID" value="KIW84_065289"/>
</dbReference>